<evidence type="ECO:0000256" key="3">
    <source>
        <dbReference type="SAM" id="Coils"/>
    </source>
</evidence>
<dbReference type="AlphaFoldDB" id="A0A0M3DNI9"/>
<comment type="similarity">
    <text evidence="2">Belongs to the peptidase S16 family.</text>
</comment>
<keyword evidence="3" id="KW-0175">Coiled coil</keyword>
<comment type="caution">
    <text evidence="5">The sequence shown here is derived from an EMBL/GenBank/DDBJ whole genome shotgun (WGS) entry which is preliminary data.</text>
</comment>
<feature type="domain" description="Lon proteolytic" evidence="4">
    <location>
        <begin position="523"/>
        <end position="718"/>
    </location>
</feature>
<dbReference type="SUPFAM" id="SSF52540">
    <property type="entry name" value="P-loop containing nucleoside triphosphate hydrolases"/>
    <property type="match status" value="1"/>
</dbReference>
<keyword evidence="1 2" id="KW-0645">Protease</keyword>
<sequence length="739" mass="84132">MDMARYANTSQLEGLNEIIGQENATKAMELGLKIDNPAYNIFVAGDSGTGKTTYVLSALKMHAENKNDHKDWCYVYNFENSREPIAIALDKGMGKLFKKDMEKLIESLLDELKDAFESEEFEISKNELLDDFEIEKENLLQKIKKYGEEKGFKLKNSKVGMIFTPQDEEVDTTSEEFYKVKKELENAAIQIAYKIKDIEEDAKEALLDLEYEVGKYIVDPHIDSLLERYGHFEKVRKYLDDTKNDILEYVYLFYMDEEDLKEKYDKEHFTKYKVNLLVDNGLDRCGAPVVVEINPSPANLFGKAEYEYYNGTVKTDFTKLLPGAVHKANGGYLVLYVDQLLRYNLSWDILKKTIQQGEITLDTQTAIKPEKIPVNIKVVLIGNNYMYNLLYNYDPEFNKYFKIFVDFDNEMKKNDYNETRLANFIASYCNSNNLNHFTYEGVEQVVRYSTRITGNREKLSTKFNKIVEILVEGDAYSKIRGSKYVDKEDVLKAIKERRERFSKIEKKMDESIENGFTLISTNGSKVGVINGLSVLNMGEYSFGRPCRITVTTAPGSSGIVNIEREVEMSGPIHSKGVLILNGFLLENLAQEFPLSLNANICFEQNYGGVDGDSASGAELYAMLSSLSGVPIKQNIGATGSINQKGDIQVVGGVTEKVEGFYYACKKKGLTGSEGVILPRNNLRNLVLVEEVRNAINEGRFHIYPIDRIEEAIEILTDKTFEEVKSLAIEKLKKYSELEK</sequence>
<dbReference type="EMBL" id="LBBT01000011">
    <property type="protein sequence ID" value="KKY02962.1"/>
    <property type="molecule type" value="Genomic_DNA"/>
</dbReference>
<dbReference type="InterPro" id="IPR027417">
    <property type="entry name" value="P-loop_NTPase"/>
</dbReference>
<dbReference type="Pfam" id="PF20436">
    <property type="entry name" value="LonB_AAA-LID"/>
    <property type="match status" value="1"/>
</dbReference>
<dbReference type="Proteomes" id="UP000034407">
    <property type="component" value="Unassembled WGS sequence"/>
</dbReference>
<evidence type="ECO:0000256" key="2">
    <source>
        <dbReference type="PROSITE-ProRule" id="PRU01122"/>
    </source>
</evidence>
<keyword evidence="5" id="KW-0067">ATP-binding</keyword>
<keyword evidence="5" id="KW-0547">Nucleotide-binding</keyword>
<dbReference type="GO" id="GO:0030163">
    <property type="term" value="P:protein catabolic process"/>
    <property type="evidence" value="ECO:0007669"/>
    <property type="project" value="InterPro"/>
</dbReference>
<proteinExistence type="inferred from homology"/>
<feature type="coiled-coil region" evidence="3">
    <location>
        <begin position="98"/>
        <end position="149"/>
    </location>
</feature>
<dbReference type="GO" id="GO:0005524">
    <property type="term" value="F:ATP binding"/>
    <property type="evidence" value="ECO:0007669"/>
    <property type="project" value="UniProtKB-KW"/>
</dbReference>
<dbReference type="PRINTS" id="PR00830">
    <property type="entry name" value="ENDOLAPTASE"/>
</dbReference>
<evidence type="ECO:0000259" key="4">
    <source>
        <dbReference type="PROSITE" id="PS51786"/>
    </source>
</evidence>
<dbReference type="InterPro" id="IPR008269">
    <property type="entry name" value="Lon_proteolytic"/>
</dbReference>
<evidence type="ECO:0000313" key="6">
    <source>
        <dbReference type="Proteomes" id="UP000034407"/>
    </source>
</evidence>
<dbReference type="PATRIC" id="fig|1629550.3.peg.45"/>
<reference evidence="5 6" key="1">
    <citation type="submission" date="2015-04" db="EMBL/GenBank/DDBJ databases">
        <title>Microcin producing Clostridium sp. JC272T.</title>
        <authorList>
            <person name="Jyothsna T."/>
            <person name="Sasikala C."/>
            <person name="Ramana C."/>
        </authorList>
    </citation>
    <scope>NUCLEOTIDE SEQUENCE [LARGE SCALE GENOMIC DNA]</scope>
    <source>
        <strain evidence="5 6">JC272</strain>
    </source>
</reference>
<feature type="active site" evidence="2">
    <location>
        <position position="613"/>
    </location>
</feature>
<dbReference type="Pfam" id="PF20437">
    <property type="entry name" value="LonC_helical"/>
    <property type="match status" value="1"/>
</dbReference>
<feature type="active site" evidence="2">
    <location>
        <position position="656"/>
    </location>
</feature>
<comment type="catalytic activity">
    <reaction evidence="2">
        <text>Hydrolysis of proteins in presence of ATP.</text>
        <dbReference type="EC" id="3.4.21.53"/>
    </reaction>
</comment>
<dbReference type="GO" id="GO:0004252">
    <property type="term" value="F:serine-type endopeptidase activity"/>
    <property type="evidence" value="ECO:0007669"/>
    <property type="project" value="UniProtKB-UniRule"/>
</dbReference>
<dbReference type="GO" id="GO:0004176">
    <property type="term" value="F:ATP-dependent peptidase activity"/>
    <property type="evidence" value="ECO:0007669"/>
    <property type="project" value="UniProtKB-UniRule"/>
</dbReference>
<evidence type="ECO:0000256" key="1">
    <source>
        <dbReference type="ARBA" id="ARBA00022670"/>
    </source>
</evidence>
<dbReference type="InterPro" id="IPR027065">
    <property type="entry name" value="Lon_Prtase"/>
</dbReference>
<protein>
    <recommendedName>
        <fullName evidence="2">endopeptidase La</fullName>
        <ecNumber evidence="2">3.4.21.53</ecNumber>
    </recommendedName>
</protein>
<dbReference type="Pfam" id="PF05362">
    <property type="entry name" value="Lon_C"/>
    <property type="match status" value="1"/>
</dbReference>
<dbReference type="InterPro" id="IPR046844">
    <property type="entry name" value="Lon-like_helical"/>
</dbReference>
<keyword evidence="2" id="KW-0378">Hydrolase</keyword>
<dbReference type="InterPro" id="IPR014721">
    <property type="entry name" value="Ribsml_uS5_D2-typ_fold_subgr"/>
</dbReference>
<dbReference type="GO" id="GO:0006508">
    <property type="term" value="P:proteolysis"/>
    <property type="evidence" value="ECO:0007669"/>
    <property type="project" value="UniProtKB-KW"/>
</dbReference>
<dbReference type="InterPro" id="IPR046843">
    <property type="entry name" value="LonB_AAA-LID"/>
</dbReference>
<accession>A0A0M3DNI9</accession>
<dbReference type="PANTHER" id="PTHR10046">
    <property type="entry name" value="ATP DEPENDENT LON PROTEASE FAMILY MEMBER"/>
    <property type="match status" value="1"/>
</dbReference>
<name>A0A0M3DNI9_9FIRM</name>
<dbReference type="InterPro" id="IPR041699">
    <property type="entry name" value="AAA_32"/>
</dbReference>
<keyword evidence="6" id="KW-1185">Reference proteome</keyword>
<dbReference type="Gene3D" id="3.30.230.10">
    <property type="match status" value="1"/>
</dbReference>
<keyword evidence="2" id="KW-0720">Serine protease</keyword>
<organism evidence="5 6">
    <name type="scientific">Paraclostridium benzoelyticum</name>
    <dbReference type="NCBI Taxonomy" id="1629550"/>
    <lineage>
        <taxon>Bacteria</taxon>
        <taxon>Bacillati</taxon>
        <taxon>Bacillota</taxon>
        <taxon>Clostridia</taxon>
        <taxon>Peptostreptococcales</taxon>
        <taxon>Peptostreptococcaceae</taxon>
        <taxon>Paraclostridium</taxon>
    </lineage>
</organism>
<dbReference type="Gene3D" id="1.10.8.60">
    <property type="match status" value="1"/>
</dbReference>
<dbReference type="EC" id="3.4.21.53" evidence="2"/>
<evidence type="ECO:0000313" key="5">
    <source>
        <dbReference type="EMBL" id="KKY02962.1"/>
    </source>
</evidence>
<dbReference type="Pfam" id="PF13654">
    <property type="entry name" value="AAA_32"/>
    <property type="match status" value="1"/>
</dbReference>
<gene>
    <name evidence="5" type="ORF">VN21_00440</name>
</gene>
<dbReference type="InterPro" id="IPR020568">
    <property type="entry name" value="Ribosomal_Su5_D2-typ_SF"/>
</dbReference>
<dbReference type="PROSITE" id="PS51786">
    <property type="entry name" value="LON_PROTEOLYTIC"/>
    <property type="match status" value="1"/>
</dbReference>
<dbReference type="Gene3D" id="3.40.50.300">
    <property type="entry name" value="P-loop containing nucleotide triphosphate hydrolases"/>
    <property type="match status" value="2"/>
</dbReference>
<dbReference type="SUPFAM" id="SSF54211">
    <property type="entry name" value="Ribosomal protein S5 domain 2-like"/>
    <property type="match status" value="1"/>
</dbReference>